<evidence type="ECO:0000256" key="7">
    <source>
        <dbReference type="SAM" id="MobiDB-lite"/>
    </source>
</evidence>
<feature type="region of interest" description="Disordered" evidence="7">
    <location>
        <begin position="125"/>
        <end position="185"/>
    </location>
</feature>
<name>A0A4P9ZI51_9ASCO</name>
<dbReference type="Proteomes" id="UP000268321">
    <property type="component" value="Unassembled WGS sequence"/>
</dbReference>
<keyword evidence="5" id="KW-0677">Repeat</keyword>
<comment type="similarity">
    <text evidence="6">Belongs to the PIR protein family.</text>
</comment>
<evidence type="ECO:0000256" key="6">
    <source>
        <dbReference type="ARBA" id="ARBA00038219"/>
    </source>
</evidence>
<dbReference type="EMBL" id="ML004435">
    <property type="protein sequence ID" value="RKP32001.1"/>
    <property type="molecule type" value="Genomic_DNA"/>
</dbReference>
<feature type="region of interest" description="Disordered" evidence="7">
    <location>
        <begin position="199"/>
        <end position="229"/>
    </location>
</feature>
<accession>A0A4P9ZI51</accession>
<dbReference type="InterPro" id="IPR051153">
    <property type="entry name" value="Yeast_CWMannoprotein_PIR"/>
</dbReference>
<reference evidence="10" key="1">
    <citation type="journal article" date="2018" name="Nat. Microbiol.">
        <title>Leveraging single-cell genomics to expand the fungal tree of life.</title>
        <authorList>
            <person name="Ahrendt S.R."/>
            <person name="Quandt C.A."/>
            <person name="Ciobanu D."/>
            <person name="Clum A."/>
            <person name="Salamov A."/>
            <person name="Andreopoulos B."/>
            <person name="Cheng J.F."/>
            <person name="Woyke T."/>
            <person name="Pelin A."/>
            <person name="Henrissat B."/>
            <person name="Reynolds N.K."/>
            <person name="Benny G.L."/>
            <person name="Smith M.E."/>
            <person name="James T.Y."/>
            <person name="Grigoriev I.V."/>
        </authorList>
    </citation>
    <scope>NUCLEOTIDE SEQUENCE [LARGE SCALE GENOMIC DNA]</scope>
    <source>
        <strain evidence="10">Baker2002</strain>
    </source>
</reference>
<dbReference type="GO" id="GO:0009277">
    <property type="term" value="C:fungal-type cell wall"/>
    <property type="evidence" value="ECO:0007669"/>
    <property type="project" value="TreeGrafter"/>
</dbReference>
<gene>
    <name evidence="9" type="ORF">METBISCDRAFT_21907</name>
</gene>
<evidence type="ECO:0000256" key="4">
    <source>
        <dbReference type="ARBA" id="ARBA00022729"/>
    </source>
</evidence>
<keyword evidence="4" id="KW-0732">Signal</keyword>
<evidence type="ECO:0000256" key="2">
    <source>
        <dbReference type="ARBA" id="ARBA00022512"/>
    </source>
</evidence>
<proteinExistence type="inferred from homology"/>
<keyword evidence="2" id="KW-0134">Cell wall</keyword>
<feature type="compositionally biased region" description="Polar residues" evidence="7">
    <location>
        <begin position="199"/>
        <end position="211"/>
    </location>
</feature>
<feature type="domain" description="Cell wall mannoprotein PIR1-like C-terminal" evidence="8">
    <location>
        <begin position="251"/>
        <end position="322"/>
    </location>
</feature>
<dbReference type="GO" id="GO:0031505">
    <property type="term" value="P:fungal-type cell wall organization"/>
    <property type="evidence" value="ECO:0007669"/>
    <property type="project" value="UniProtKB-ARBA"/>
</dbReference>
<evidence type="ECO:0000313" key="10">
    <source>
        <dbReference type="Proteomes" id="UP000268321"/>
    </source>
</evidence>
<dbReference type="AlphaFoldDB" id="A0A4P9ZI51"/>
<feature type="compositionally biased region" description="Low complexity" evidence="7">
    <location>
        <begin position="141"/>
        <end position="152"/>
    </location>
</feature>
<protein>
    <recommendedName>
        <fullName evidence="8">Cell wall mannoprotein PIR1-like C-terminal domain-containing protein</fullName>
    </recommendedName>
</protein>
<dbReference type="PANTHER" id="PTHR47254">
    <property type="entry name" value="CELL WALL MANNOPROTEIN CIS3-RELATED"/>
    <property type="match status" value="1"/>
</dbReference>
<evidence type="ECO:0000259" key="8">
    <source>
        <dbReference type="Pfam" id="PF22799"/>
    </source>
</evidence>
<keyword evidence="3" id="KW-0964">Secreted</keyword>
<dbReference type="InterPro" id="IPR000420">
    <property type="entry name" value="Yeast_PIR_rpt"/>
</dbReference>
<feature type="compositionally biased region" description="Polar residues" evidence="7">
    <location>
        <begin position="89"/>
        <end position="106"/>
    </location>
</feature>
<keyword evidence="10" id="KW-1185">Reference proteome</keyword>
<sequence length="333" mass="34822">MQLRSLLVLGAVGGAAYIPGENWSLLTPPSPNPAGATTDYATKFGICIETLKTSAAPLKASPTGGVNQIKDGQIQNQQSQQAQKVSIPAVNQTSNSQIQQPGSKPKTSAPIAAPVNQINDGQIQNQASAKKGSAPTAPAVNQIGDGQIQNQGSASKAKQGSAKPGSAPTASPVNQNGVGQNQDHNSITKTTVQTTVNQISDGQIQNQSAKSVASKIEGKPQKNGNTSYSGQFPSVCSAEGNLEMTLEKSALIDSFKRIGYVADNGQIQFDSPPQSGALYAIGWAISKGGYLSFGNQEVLYQCLSGDFYNLYIKSLGPHCEEVKARVVHFTMCN</sequence>
<dbReference type="Pfam" id="PF22799">
    <property type="entry name" value="PIR1-like_C"/>
    <property type="match status" value="1"/>
</dbReference>
<organism evidence="9 10">
    <name type="scientific">Metschnikowia bicuspidata</name>
    <dbReference type="NCBI Taxonomy" id="27322"/>
    <lineage>
        <taxon>Eukaryota</taxon>
        <taxon>Fungi</taxon>
        <taxon>Dikarya</taxon>
        <taxon>Ascomycota</taxon>
        <taxon>Saccharomycotina</taxon>
        <taxon>Pichiomycetes</taxon>
        <taxon>Metschnikowiaceae</taxon>
        <taxon>Metschnikowia</taxon>
    </lineage>
</organism>
<evidence type="ECO:0000256" key="1">
    <source>
        <dbReference type="ARBA" id="ARBA00004191"/>
    </source>
</evidence>
<feature type="region of interest" description="Disordered" evidence="7">
    <location>
        <begin position="74"/>
        <end position="111"/>
    </location>
</feature>
<evidence type="ECO:0000313" key="9">
    <source>
        <dbReference type="EMBL" id="RKP32001.1"/>
    </source>
</evidence>
<feature type="compositionally biased region" description="Low complexity" evidence="7">
    <location>
        <begin position="74"/>
        <end position="84"/>
    </location>
</feature>
<dbReference type="GO" id="GO:0005199">
    <property type="term" value="F:structural constituent of cell wall"/>
    <property type="evidence" value="ECO:0007669"/>
    <property type="project" value="InterPro"/>
</dbReference>
<dbReference type="PROSITE" id="PS50256">
    <property type="entry name" value="PIR_REPEAT_2"/>
    <property type="match status" value="1"/>
</dbReference>
<evidence type="ECO:0000256" key="5">
    <source>
        <dbReference type="ARBA" id="ARBA00022737"/>
    </source>
</evidence>
<feature type="compositionally biased region" description="Polar residues" evidence="7">
    <location>
        <begin position="168"/>
        <end position="185"/>
    </location>
</feature>
<dbReference type="OrthoDB" id="5415592at2759"/>
<dbReference type="InterPro" id="IPR054508">
    <property type="entry name" value="PIR1-like_C"/>
</dbReference>
<evidence type="ECO:0000256" key="3">
    <source>
        <dbReference type="ARBA" id="ARBA00022525"/>
    </source>
</evidence>
<dbReference type="PANTHER" id="PTHR47254:SF1">
    <property type="entry name" value="CELL WALL MANNOPROTEIN CIS3-RELATED"/>
    <property type="match status" value="1"/>
</dbReference>
<comment type="subcellular location">
    <subcellularLocation>
        <location evidence="1">Secreted</location>
        <location evidence="1">Cell wall</location>
    </subcellularLocation>
</comment>